<protein>
    <recommendedName>
        <fullName evidence="5">Diguanylate cyclase</fullName>
    </recommendedName>
</protein>
<dbReference type="SUPFAM" id="SSF55785">
    <property type="entry name" value="PYP-like sensor domain (PAS domain)"/>
    <property type="match status" value="1"/>
</dbReference>
<dbReference type="InterPro" id="IPR035965">
    <property type="entry name" value="PAS-like_dom_sf"/>
</dbReference>
<dbReference type="Pfam" id="PF00990">
    <property type="entry name" value="GGDEF"/>
    <property type="match status" value="1"/>
</dbReference>
<evidence type="ECO:0000259" key="1">
    <source>
        <dbReference type="PROSITE" id="PS50112"/>
    </source>
</evidence>
<dbReference type="Gene3D" id="3.30.450.20">
    <property type="entry name" value="PAS domain"/>
    <property type="match status" value="1"/>
</dbReference>
<dbReference type="Gene3D" id="3.30.70.270">
    <property type="match status" value="1"/>
</dbReference>
<dbReference type="PROSITE" id="PS50887">
    <property type="entry name" value="GGDEF"/>
    <property type="match status" value="1"/>
</dbReference>
<dbReference type="PANTHER" id="PTHR44757:SF2">
    <property type="entry name" value="BIOFILM ARCHITECTURE MAINTENANCE PROTEIN MBAA"/>
    <property type="match status" value="1"/>
</dbReference>
<feature type="domain" description="GGDEF" evidence="2">
    <location>
        <begin position="166"/>
        <end position="302"/>
    </location>
</feature>
<proteinExistence type="predicted"/>
<dbReference type="CDD" id="cd01949">
    <property type="entry name" value="GGDEF"/>
    <property type="match status" value="1"/>
</dbReference>
<dbReference type="AlphaFoldDB" id="A0A918UID0"/>
<dbReference type="InterPro" id="IPR029787">
    <property type="entry name" value="Nucleotide_cyclase"/>
</dbReference>
<accession>A0A918UID0</accession>
<comment type="caution">
    <text evidence="3">The sequence shown here is derived from an EMBL/GenBank/DDBJ whole genome shotgun (WGS) entry which is preliminary data.</text>
</comment>
<dbReference type="PANTHER" id="PTHR44757">
    <property type="entry name" value="DIGUANYLATE CYCLASE DGCP"/>
    <property type="match status" value="1"/>
</dbReference>
<sequence>MLHTIQNSTVVGPELSGASALPGFWHCDVATDTITWTEGVYEMFGYPRDARLDRREVVELYSDESRHKLERLRSHAIRTAQAFSLDAAIRCVNGVDRWLRITGVPLVKDGRVVSLQGTKQDVTAERAAWEAMRQIALRDAVTGLANRWAFQQSFLDLPTGSATLAEIEALVLFDMNRFKQINDGWGHQAGDACLAAFSRRLAERFADAVLVARIGGDEFAVLLSRSAALGSAAHRLSQALPHLFAPLGWNGRILPVQAAVGIAMALEDIPCDPAQLYALADADLYRAKARFRTRAEDHRIAG</sequence>
<dbReference type="NCBIfam" id="TIGR00254">
    <property type="entry name" value="GGDEF"/>
    <property type="match status" value="1"/>
</dbReference>
<dbReference type="PROSITE" id="PS50112">
    <property type="entry name" value="PAS"/>
    <property type="match status" value="1"/>
</dbReference>
<reference evidence="3" key="2">
    <citation type="submission" date="2020-09" db="EMBL/GenBank/DDBJ databases">
        <authorList>
            <person name="Sun Q."/>
            <person name="Kim S."/>
        </authorList>
    </citation>
    <scope>NUCLEOTIDE SEQUENCE</scope>
    <source>
        <strain evidence="3">KCTC 32255</strain>
    </source>
</reference>
<evidence type="ECO:0008006" key="5">
    <source>
        <dbReference type="Google" id="ProtNLM"/>
    </source>
</evidence>
<dbReference type="SUPFAM" id="SSF55073">
    <property type="entry name" value="Nucleotide cyclase"/>
    <property type="match status" value="1"/>
</dbReference>
<dbReference type="Proteomes" id="UP000648075">
    <property type="component" value="Unassembled WGS sequence"/>
</dbReference>
<organism evidence="3 4">
    <name type="scientific">Novosphingobium colocasiae</name>
    <dbReference type="NCBI Taxonomy" id="1256513"/>
    <lineage>
        <taxon>Bacteria</taxon>
        <taxon>Pseudomonadati</taxon>
        <taxon>Pseudomonadota</taxon>
        <taxon>Alphaproteobacteria</taxon>
        <taxon>Sphingomonadales</taxon>
        <taxon>Sphingomonadaceae</taxon>
        <taxon>Novosphingobium</taxon>
    </lineage>
</organism>
<gene>
    <name evidence="3" type="ORF">GCM10011614_29290</name>
</gene>
<dbReference type="InterPro" id="IPR052155">
    <property type="entry name" value="Biofilm_reg_signaling"/>
</dbReference>
<dbReference type="InterPro" id="IPR000014">
    <property type="entry name" value="PAS"/>
</dbReference>
<dbReference type="SMART" id="SM00267">
    <property type="entry name" value="GGDEF"/>
    <property type="match status" value="1"/>
</dbReference>
<evidence type="ECO:0000313" key="4">
    <source>
        <dbReference type="Proteomes" id="UP000648075"/>
    </source>
</evidence>
<dbReference type="InterPro" id="IPR043128">
    <property type="entry name" value="Rev_trsase/Diguanyl_cyclase"/>
</dbReference>
<keyword evidence="4" id="KW-1185">Reference proteome</keyword>
<name>A0A918UID0_9SPHN</name>
<feature type="domain" description="PAS" evidence="1">
    <location>
        <begin position="28"/>
        <end position="80"/>
    </location>
</feature>
<evidence type="ECO:0000259" key="2">
    <source>
        <dbReference type="PROSITE" id="PS50887"/>
    </source>
</evidence>
<dbReference type="EMBL" id="BMZA01000013">
    <property type="protein sequence ID" value="GGZ12233.1"/>
    <property type="molecule type" value="Genomic_DNA"/>
</dbReference>
<dbReference type="RefSeq" id="WP_189622030.1">
    <property type="nucleotide sequence ID" value="NZ_BMZA01000013.1"/>
</dbReference>
<dbReference type="InterPro" id="IPR013655">
    <property type="entry name" value="PAS_fold_3"/>
</dbReference>
<dbReference type="InterPro" id="IPR000160">
    <property type="entry name" value="GGDEF_dom"/>
</dbReference>
<evidence type="ECO:0000313" key="3">
    <source>
        <dbReference type="EMBL" id="GGZ12233.1"/>
    </source>
</evidence>
<reference evidence="3" key="1">
    <citation type="journal article" date="2014" name="Int. J. Syst. Evol. Microbiol.">
        <title>Complete genome sequence of Corynebacterium casei LMG S-19264T (=DSM 44701T), isolated from a smear-ripened cheese.</title>
        <authorList>
            <consortium name="US DOE Joint Genome Institute (JGI-PGF)"/>
            <person name="Walter F."/>
            <person name="Albersmeier A."/>
            <person name="Kalinowski J."/>
            <person name="Ruckert C."/>
        </authorList>
    </citation>
    <scope>NUCLEOTIDE SEQUENCE</scope>
    <source>
        <strain evidence="3">KCTC 32255</strain>
    </source>
</reference>
<dbReference type="Pfam" id="PF08447">
    <property type="entry name" value="PAS_3"/>
    <property type="match status" value="1"/>
</dbReference>